<feature type="compositionally biased region" description="Acidic residues" evidence="15">
    <location>
        <begin position="97"/>
        <end position="106"/>
    </location>
</feature>
<dbReference type="Proteomes" id="UP000591626">
    <property type="component" value="Unassembled WGS sequence"/>
</dbReference>
<keyword evidence="11 16" id="KW-0472">Membrane</keyword>
<dbReference type="GO" id="GO:0003677">
    <property type="term" value="F:DNA binding"/>
    <property type="evidence" value="ECO:0007669"/>
    <property type="project" value="UniProtKB-KW"/>
</dbReference>
<evidence type="ECO:0000256" key="5">
    <source>
        <dbReference type="ARBA" id="ARBA00022692"/>
    </source>
</evidence>
<evidence type="ECO:0000256" key="13">
    <source>
        <dbReference type="ARBA" id="ARBA00024986"/>
    </source>
</evidence>
<dbReference type="InterPro" id="IPR025199">
    <property type="entry name" value="FtsK_4TM"/>
</dbReference>
<dbReference type="InterPro" id="IPR041027">
    <property type="entry name" value="FtsK_alpha"/>
</dbReference>
<sequence length="995" mass="107301">MSVKNTAPRNSRSSSRRSADGTRYGGPVSMTHPPTSSTVAADTADERVGSAYKVVGSSLGAAARGVGSFLRREPRHHEQEEENLSTSRRRPRRDQYDDHDELEQRDDDPTPRSSTFEHHADAWGLVLIGLAAVIGGSVWFDVAGPVGDLISTGTHWLIGAGALILPVVLVGVAIALMLNVRASDEVRARAALGFSIIAVAMLGLIHVFAGNPSAWEDRRIAGGAIGAFTGGLLAAGFSSFVAVPLLGLIVLYGALKATGITVREAYDYVKGLVAGMLNAEDDEDDDPYSHVDADLDDIAEGRDRPRPRASRPAPRLMPRPRRPRTPMESYPTNEDEDDDLFDFADDLNDTDDTSEPEPEPEATTVVPRPKRRPAPTSAPAPAQTTRADNNPNETKVLERPEETSDRRQAVAPDAVETSREQMAKAIAARSGIDASKIPATTPKSETQPPAPKQVRKIPQGDYTLPSTDLLIPGNPPKTRTEANDRMIEAITDVFEEFNVNAQVTGFSRGPTVTRYEVELGPGVKVSKITNLQSNLAYAVATDNVRLLTPIPGKSAVGIEVPNADREMVRLRDVLDAPNVASQDDPMLIGLGKDIEGDFIASSVQKMPHLLVAGSTGSGKSAFVNSMLISLLTRATPEEVRLILVDPKMVELTPYEGIPHLITPIITQPKKAAAALQWLVEEMEQRYMDMKSARVRHIKDFNRKVRSGELTAPPGSEREMRPYPFIVCVVDELADLMMTAPKEIEDSIVRITQKARAAGIHLVLATQRPSVDVVTGLIKTNVPSRLAFATSSLTDSRVILDQGGAERLIGMGDGLFIPQGAGKPQRMQGAFVSDEEIQAVVDAAKSQQDEPDYVEGVTEDKQAEAKVIDDDIGKDMDDLLEAVELVVTSQLGSTSMLQRKLRIGFAKAGRLMDLMESRGVVGPSEGSKAREVLVKPEELETIIWMIKGADPAEAPKDVMLDDDTTTDGPDSGSDTSGTDGDTRTVTATYNPTGGAF</sequence>
<dbReference type="InterPro" id="IPR036388">
    <property type="entry name" value="WH-like_DNA-bd_sf"/>
</dbReference>
<feature type="compositionally biased region" description="Polar residues" evidence="15">
    <location>
        <begin position="1"/>
        <end position="10"/>
    </location>
</feature>
<feature type="region of interest" description="Disordered" evidence="15">
    <location>
        <begin position="69"/>
        <end position="115"/>
    </location>
</feature>
<comment type="function">
    <text evidence="13">Essential cell division protein that coordinates cell division and chromosome segregation. The N-terminus is involved in assembly of the cell-division machinery. The C-terminus functions as a DNA motor that moves dsDNA in an ATP-dependent manner towards the dif recombination site, which is located within the replication terminus region. Required for activation of the Xer recombinase, allowing activation of chromosome unlinking by recombination.</text>
</comment>
<keyword evidence="8 14" id="KW-0067">ATP-binding</keyword>
<dbReference type="InterPro" id="IPR018541">
    <property type="entry name" value="Ftsk_gamma"/>
</dbReference>
<evidence type="ECO:0000313" key="18">
    <source>
        <dbReference type="EMBL" id="NJJ02808.1"/>
    </source>
</evidence>
<dbReference type="GO" id="GO:0051301">
    <property type="term" value="P:cell division"/>
    <property type="evidence" value="ECO:0007669"/>
    <property type="project" value="UniProtKB-KW"/>
</dbReference>
<feature type="transmembrane region" description="Helical" evidence="16">
    <location>
        <begin position="190"/>
        <end position="209"/>
    </location>
</feature>
<feature type="compositionally biased region" description="Polar residues" evidence="15">
    <location>
        <begin position="986"/>
        <end position="995"/>
    </location>
</feature>
<dbReference type="GO" id="GO:0007059">
    <property type="term" value="P:chromosome segregation"/>
    <property type="evidence" value="ECO:0007669"/>
    <property type="project" value="UniProtKB-KW"/>
</dbReference>
<dbReference type="SMART" id="SM00843">
    <property type="entry name" value="Ftsk_gamma"/>
    <property type="match status" value="1"/>
</dbReference>
<accession>A0AAP7CBS9</accession>
<evidence type="ECO:0000256" key="8">
    <source>
        <dbReference type="ARBA" id="ARBA00022840"/>
    </source>
</evidence>
<dbReference type="InterPro" id="IPR002543">
    <property type="entry name" value="FtsK_dom"/>
</dbReference>
<feature type="region of interest" description="Disordered" evidence="15">
    <location>
        <begin position="279"/>
        <end position="478"/>
    </location>
</feature>
<dbReference type="InterPro" id="IPR027417">
    <property type="entry name" value="P-loop_NTPase"/>
</dbReference>
<keyword evidence="12" id="KW-0131">Cell cycle</keyword>
<feature type="transmembrane region" description="Helical" evidence="16">
    <location>
        <begin position="122"/>
        <end position="140"/>
    </location>
</feature>
<evidence type="ECO:0000256" key="3">
    <source>
        <dbReference type="ARBA" id="ARBA00022475"/>
    </source>
</evidence>
<keyword evidence="9 16" id="KW-1133">Transmembrane helix</keyword>
<name>A0AAP7CBS9_9CORY</name>
<feature type="compositionally biased region" description="Basic and acidic residues" evidence="15">
    <location>
        <begin position="70"/>
        <end position="79"/>
    </location>
</feature>
<keyword evidence="5 16" id="KW-0812">Transmembrane</keyword>
<dbReference type="Pfam" id="PF09397">
    <property type="entry name" value="FtsK_gamma"/>
    <property type="match status" value="1"/>
</dbReference>
<feature type="domain" description="FtsK" evidence="17">
    <location>
        <begin position="583"/>
        <end position="796"/>
    </location>
</feature>
<feature type="region of interest" description="Disordered" evidence="15">
    <location>
        <begin position="953"/>
        <end position="995"/>
    </location>
</feature>
<comment type="subcellular location">
    <subcellularLocation>
        <location evidence="1">Cell membrane</location>
        <topology evidence="1">Multi-pass membrane protein</topology>
    </subcellularLocation>
</comment>
<dbReference type="FunFam" id="3.40.50.300:FF:000209">
    <property type="entry name" value="Cell division protein FtsK"/>
    <property type="match status" value="1"/>
</dbReference>
<dbReference type="PROSITE" id="PS50901">
    <property type="entry name" value="FTSK"/>
    <property type="match status" value="1"/>
</dbReference>
<dbReference type="SUPFAM" id="SSF46785">
    <property type="entry name" value="Winged helix' DNA-binding domain"/>
    <property type="match status" value="1"/>
</dbReference>
<dbReference type="Gene3D" id="3.40.50.300">
    <property type="entry name" value="P-loop containing nucleotide triphosphate hydrolases"/>
    <property type="match status" value="1"/>
</dbReference>
<feature type="compositionally biased region" description="Basic and acidic residues" evidence="15">
    <location>
        <begin position="287"/>
        <end position="306"/>
    </location>
</feature>
<evidence type="ECO:0000256" key="6">
    <source>
        <dbReference type="ARBA" id="ARBA00022741"/>
    </source>
</evidence>
<evidence type="ECO:0000256" key="7">
    <source>
        <dbReference type="ARBA" id="ARBA00022829"/>
    </source>
</evidence>
<keyword evidence="4" id="KW-0132">Cell division</keyword>
<proteinExistence type="inferred from homology"/>
<dbReference type="PANTHER" id="PTHR22683:SF41">
    <property type="entry name" value="DNA TRANSLOCASE FTSK"/>
    <property type="match status" value="1"/>
</dbReference>
<evidence type="ECO:0000256" key="12">
    <source>
        <dbReference type="ARBA" id="ARBA00023306"/>
    </source>
</evidence>
<evidence type="ECO:0000256" key="16">
    <source>
        <dbReference type="SAM" id="Phobius"/>
    </source>
</evidence>
<dbReference type="EMBL" id="JAAUVV010000001">
    <property type="protein sequence ID" value="NJJ02808.1"/>
    <property type="molecule type" value="Genomic_DNA"/>
</dbReference>
<dbReference type="SUPFAM" id="SSF52540">
    <property type="entry name" value="P-loop containing nucleoside triphosphate hydrolases"/>
    <property type="match status" value="1"/>
</dbReference>
<dbReference type="GO" id="GO:0005524">
    <property type="term" value="F:ATP binding"/>
    <property type="evidence" value="ECO:0007669"/>
    <property type="project" value="UniProtKB-UniRule"/>
</dbReference>
<comment type="caution">
    <text evidence="18">The sequence shown here is derived from an EMBL/GenBank/DDBJ whole genome shotgun (WGS) entry which is preliminary data.</text>
</comment>
<dbReference type="GO" id="GO:0005886">
    <property type="term" value="C:plasma membrane"/>
    <property type="evidence" value="ECO:0007669"/>
    <property type="project" value="UniProtKB-SubCell"/>
</dbReference>
<dbReference type="InterPro" id="IPR036390">
    <property type="entry name" value="WH_DNA-bd_sf"/>
</dbReference>
<evidence type="ECO:0000256" key="9">
    <source>
        <dbReference type="ARBA" id="ARBA00022989"/>
    </source>
</evidence>
<keyword evidence="6 14" id="KW-0547">Nucleotide-binding</keyword>
<comment type="similarity">
    <text evidence="2">Belongs to the FtsK/SpoIIIE/SftA family.</text>
</comment>
<protein>
    <submittedName>
        <fullName evidence="18">DNA translocase FtsK</fullName>
    </submittedName>
</protein>
<keyword evidence="10" id="KW-0238">DNA-binding</keyword>
<dbReference type="Pfam" id="PF17854">
    <property type="entry name" value="FtsK_alpha"/>
    <property type="match status" value="1"/>
</dbReference>
<dbReference type="CDD" id="cd01127">
    <property type="entry name" value="TrwB_TraG_TraD_VirD4"/>
    <property type="match status" value="1"/>
</dbReference>
<dbReference type="AlphaFoldDB" id="A0AAP7CBS9"/>
<dbReference type="Pfam" id="PF01580">
    <property type="entry name" value="FtsK_SpoIIIE"/>
    <property type="match status" value="1"/>
</dbReference>
<evidence type="ECO:0000259" key="17">
    <source>
        <dbReference type="PROSITE" id="PS50901"/>
    </source>
</evidence>
<dbReference type="Pfam" id="PF13491">
    <property type="entry name" value="FtsK_4TM"/>
    <property type="match status" value="1"/>
</dbReference>
<feature type="transmembrane region" description="Helical" evidence="16">
    <location>
        <begin position="156"/>
        <end position="178"/>
    </location>
</feature>
<dbReference type="Gene3D" id="3.30.980.40">
    <property type="match status" value="1"/>
</dbReference>
<evidence type="ECO:0000313" key="19">
    <source>
        <dbReference type="Proteomes" id="UP000591626"/>
    </source>
</evidence>
<feature type="binding site" evidence="14">
    <location>
        <begin position="613"/>
        <end position="620"/>
    </location>
    <ligand>
        <name>ATP</name>
        <dbReference type="ChEBI" id="CHEBI:30616"/>
    </ligand>
</feature>
<feature type="compositionally biased region" description="Low complexity" evidence="15">
    <location>
        <begin position="374"/>
        <end position="387"/>
    </location>
</feature>
<keyword evidence="7" id="KW-0159">Chromosome partition</keyword>
<evidence type="ECO:0000256" key="2">
    <source>
        <dbReference type="ARBA" id="ARBA00006474"/>
    </source>
</evidence>
<keyword evidence="3" id="KW-1003">Cell membrane</keyword>
<evidence type="ECO:0000256" key="1">
    <source>
        <dbReference type="ARBA" id="ARBA00004651"/>
    </source>
</evidence>
<evidence type="ECO:0000256" key="10">
    <source>
        <dbReference type="ARBA" id="ARBA00023125"/>
    </source>
</evidence>
<evidence type="ECO:0000256" key="4">
    <source>
        <dbReference type="ARBA" id="ARBA00022618"/>
    </source>
</evidence>
<dbReference type="RefSeq" id="WP_167615408.1">
    <property type="nucleotide sequence ID" value="NZ_JAAUVV010000001.1"/>
</dbReference>
<evidence type="ECO:0000256" key="11">
    <source>
        <dbReference type="ARBA" id="ARBA00023136"/>
    </source>
</evidence>
<feature type="compositionally biased region" description="Basic and acidic residues" evidence="15">
    <location>
        <begin position="395"/>
        <end position="408"/>
    </location>
</feature>
<feature type="compositionally biased region" description="Low complexity" evidence="15">
    <location>
        <begin position="965"/>
        <end position="985"/>
    </location>
</feature>
<organism evidence="18 19">
    <name type="scientific">Corynebacterium coyleae</name>
    <dbReference type="NCBI Taxonomy" id="53374"/>
    <lineage>
        <taxon>Bacteria</taxon>
        <taxon>Bacillati</taxon>
        <taxon>Actinomycetota</taxon>
        <taxon>Actinomycetes</taxon>
        <taxon>Mycobacteriales</taxon>
        <taxon>Corynebacteriaceae</taxon>
        <taxon>Corynebacterium</taxon>
    </lineage>
</organism>
<evidence type="ECO:0000256" key="14">
    <source>
        <dbReference type="PROSITE-ProRule" id="PRU00289"/>
    </source>
</evidence>
<feature type="transmembrane region" description="Helical" evidence="16">
    <location>
        <begin position="221"/>
        <end position="254"/>
    </location>
</feature>
<dbReference type="PANTHER" id="PTHR22683">
    <property type="entry name" value="SPORULATION PROTEIN RELATED"/>
    <property type="match status" value="1"/>
</dbReference>
<reference evidence="18 19" key="1">
    <citation type="submission" date="2020-03" db="EMBL/GenBank/DDBJ databases">
        <title>Draft genome sequences of bacterial isolates from the female urobiome.</title>
        <authorList>
            <person name="Miller-Ensminger T."/>
            <person name="Wolfe A.J."/>
            <person name="Putonti C."/>
        </authorList>
    </citation>
    <scope>NUCLEOTIDE SEQUENCE [LARGE SCALE GENOMIC DNA]</scope>
    <source>
        <strain evidence="18 19">UMB8490</strain>
    </source>
</reference>
<evidence type="ECO:0000256" key="15">
    <source>
        <dbReference type="SAM" id="MobiDB-lite"/>
    </source>
</evidence>
<feature type="region of interest" description="Disordered" evidence="15">
    <location>
        <begin position="1"/>
        <end position="44"/>
    </location>
</feature>
<gene>
    <name evidence="18" type="ORF">HC138_00220</name>
</gene>
<feature type="compositionally biased region" description="Acidic residues" evidence="15">
    <location>
        <begin position="333"/>
        <end position="360"/>
    </location>
</feature>
<dbReference type="InterPro" id="IPR050206">
    <property type="entry name" value="FtsK/SpoIIIE/SftA"/>
</dbReference>
<dbReference type="Gene3D" id="1.10.10.10">
    <property type="entry name" value="Winged helix-like DNA-binding domain superfamily/Winged helix DNA-binding domain"/>
    <property type="match status" value="1"/>
</dbReference>